<sequence>MTSADAYLGRLVSATDDDATWTVAEEVVVLEGVDAALRFASAWGASADPDVRAAAFDLLSCVTLDLTTAAPGLILELAARVTSRDGRYLRWSAAHALQQMGCNLWVEAATALPDASYLDALRRLLEAGPSDAPGAPSAADLSEAIEAAALAGRAPRLPGQRTGDDDPGR</sequence>
<evidence type="ECO:0000313" key="2">
    <source>
        <dbReference type="Proteomes" id="UP000518206"/>
    </source>
</evidence>
<reference evidence="1 2" key="1">
    <citation type="submission" date="2020-08" db="EMBL/GenBank/DDBJ databases">
        <title>The Agave Microbiome: Exploring the role of microbial communities in plant adaptations to desert environments.</title>
        <authorList>
            <person name="Partida-Martinez L.P."/>
        </authorList>
    </citation>
    <scope>NUCLEOTIDE SEQUENCE [LARGE SCALE GENOMIC DNA]</scope>
    <source>
        <strain evidence="1 2">RAS26</strain>
    </source>
</reference>
<evidence type="ECO:0000313" key="1">
    <source>
        <dbReference type="EMBL" id="MBB2923716.1"/>
    </source>
</evidence>
<dbReference type="AlphaFoldDB" id="A0A7W4UGF2"/>
<name>A0A7W4UGF2_9CELL</name>
<evidence type="ECO:0008006" key="3">
    <source>
        <dbReference type="Google" id="ProtNLM"/>
    </source>
</evidence>
<dbReference type="EMBL" id="JACHVX010000003">
    <property type="protein sequence ID" value="MBB2923716.1"/>
    <property type="molecule type" value="Genomic_DNA"/>
</dbReference>
<reference evidence="1 2" key="2">
    <citation type="submission" date="2020-08" db="EMBL/GenBank/DDBJ databases">
        <authorList>
            <person name="Partida-Martinez L."/>
            <person name="Huntemann M."/>
            <person name="Clum A."/>
            <person name="Wang J."/>
            <person name="Palaniappan K."/>
            <person name="Ritter S."/>
            <person name="Chen I.-M."/>
            <person name="Stamatis D."/>
            <person name="Reddy T."/>
            <person name="O'Malley R."/>
            <person name="Daum C."/>
            <person name="Shapiro N."/>
            <person name="Ivanova N."/>
            <person name="Kyrpides N."/>
            <person name="Woyke T."/>
        </authorList>
    </citation>
    <scope>NUCLEOTIDE SEQUENCE [LARGE SCALE GENOMIC DNA]</scope>
    <source>
        <strain evidence="1 2">RAS26</strain>
    </source>
</reference>
<dbReference type="RefSeq" id="WP_183296515.1">
    <property type="nucleotide sequence ID" value="NZ_JACHVX010000003.1"/>
</dbReference>
<proteinExistence type="predicted"/>
<organism evidence="1 2">
    <name type="scientific">Cellulomonas cellasea</name>
    <dbReference type="NCBI Taxonomy" id="43670"/>
    <lineage>
        <taxon>Bacteria</taxon>
        <taxon>Bacillati</taxon>
        <taxon>Actinomycetota</taxon>
        <taxon>Actinomycetes</taxon>
        <taxon>Micrococcales</taxon>
        <taxon>Cellulomonadaceae</taxon>
        <taxon>Cellulomonas</taxon>
    </lineage>
</organism>
<gene>
    <name evidence="1" type="ORF">FHR80_002641</name>
</gene>
<dbReference type="Proteomes" id="UP000518206">
    <property type="component" value="Unassembled WGS sequence"/>
</dbReference>
<comment type="caution">
    <text evidence="1">The sequence shown here is derived from an EMBL/GenBank/DDBJ whole genome shotgun (WGS) entry which is preliminary data.</text>
</comment>
<accession>A0A7W4UGF2</accession>
<protein>
    <recommendedName>
        <fullName evidence="3">HEAT repeat domain-containing protein</fullName>
    </recommendedName>
</protein>